<evidence type="ECO:0000313" key="2">
    <source>
        <dbReference type="EMBL" id="ELA41792.1"/>
    </source>
</evidence>
<dbReference type="SUPFAM" id="SSF55159">
    <property type="entry name" value="eIF1-like"/>
    <property type="match status" value="1"/>
</dbReference>
<dbReference type="RefSeq" id="XP_007604590.1">
    <property type="nucleotide sequence ID" value="XM_007604528.1"/>
</dbReference>
<dbReference type="Pfam" id="PF01253">
    <property type="entry name" value="SUI1"/>
    <property type="match status" value="1"/>
</dbReference>
<dbReference type="Gene3D" id="3.30.780.10">
    <property type="entry name" value="SUI1-like domain"/>
    <property type="match status" value="1"/>
</dbReference>
<dbReference type="OrthoDB" id="2191464at2759"/>
<evidence type="ECO:0000313" key="3">
    <source>
        <dbReference type="Proteomes" id="UP000011082"/>
    </source>
</evidence>
<dbReference type="AlphaFoldDB" id="L2GNA2"/>
<name>L2GNA2_VITCO</name>
<organism evidence="2 3">
    <name type="scientific">Vittaforma corneae (strain ATCC 50505)</name>
    <name type="common">Microsporidian parasite</name>
    <name type="synonym">Nosema corneum</name>
    <dbReference type="NCBI Taxonomy" id="993615"/>
    <lineage>
        <taxon>Eukaryota</taxon>
        <taxon>Fungi</taxon>
        <taxon>Fungi incertae sedis</taxon>
        <taxon>Microsporidia</taxon>
        <taxon>Nosematidae</taxon>
        <taxon>Vittaforma</taxon>
    </lineage>
</organism>
<dbReference type="HOGENOM" id="CLU_2442545_0_0_1"/>
<gene>
    <name evidence="2" type="ORF">VICG_01144</name>
</gene>
<dbReference type="Proteomes" id="UP000011082">
    <property type="component" value="Unassembled WGS sequence"/>
</dbReference>
<dbReference type="InterPro" id="IPR036877">
    <property type="entry name" value="SUI1_dom_sf"/>
</dbReference>
<evidence type="ECO:0000259" key="1">
    <source>
        <dbReference type="Pfam" id="PF01253"/>
    </source>
</evidence>
<feature type="domain" description="SUI1" evidence="1">
    <location>
        <begin position="8"/>
        <end position="71"/>
    </location>
</feature>
<proteinExistence type="predicted"/>
<sequence length="90" mass="10193">MDVNFSENIIFVTVKKAKRNSIITVLENVPKDRMKDILGLCKEKFGCSGHILIENGKESIALQGDQKFKIDKTKCTIFNGFEIKMGKLNE</sequence>
<reference evidence="3" key="1">
    <citation type="submission" date="2011-05" db="EMBL/GenBank/DDBJ databases">
        <title>The genome sequence of Vittaforma corneae strain ATCC 50505.</title>
        <authorList>
            <consortium name="The Broad Institute Genome Sequencing Platform"/>
            <person name="Cuomo C."/>
            <person name="Didier E."/>
            <person name="Bowers L."/>
            <person name="Young S.K."/>
            <person name="Zeng Q."/>
            <person name="Gargeya S."/>
            <person name="Fitzgerald M."/>
            <person name="Haas B."/>
            <person name="Abouelleil A."/>
            <person name="Alvarado L."/>
            <person name="Arachchi H.M."/>
            <person name="Berlin A."/>
            <person name="Chapman S.B."/>
            <person name="Gearin G."/>
            <person name="Goldberg J."/>
            <person name="Griggs A."/>
            <person name="Gujja S."/>
            <person name="Hansen M."/>
            <person name="Heiman D."/>
            <person name="Howarth C."/>
            <person name="Larimer J."/>
            <person name="Lui A."/>
            <person name="MacDonald P.J.P."/>
            <person name="McCowen C."/>
            <person name="Montmayeur A."/>
            <person name="Murphy C."/>
            <person name="Neiman D."/>
            <person name="Pearson M."/>
            <person name="Priest M."/>
            <person name="Roberts A."/>
            <person name="Saif S."/>
            <person name="Shea T."/>
            <person name="Sisk P."/>
            <person name="Stolte C."/>
            <person name="Sykes S."/>
            <person name="Wortman J."/>
            <person name="Nusbaum C."/>
            <person name="Birren B."/>
        </authorList>
    </citation>
    <scope>NUCLEOTIDE SEQUENCE [LARGE SCALE GENOMIC DNA]</scope>
    <source>
        <strain evidence="3">ATCC 50505</strain>
    </source>
</reference>
<dbReference type="GO" id="GO:0003743">
    <property type="term" value="F:translation initiation factor activity"/>
    <property type="evidence" value="ECO:0007669"/>
    <property type="project" value="InterPro"/>
</dbReference>
<keyword evidence="3" id="KW-1185">Reference proteome</keyword>
<dbReference type="EMBL" id="JH370138">
    <property type="protein sequence ID" value="ELA41792.1"/>
    <property type="molecule type" value="Genomic_DNA"/>
</dbReference>
<dbReference type="InParanoid" id="L2GNA2"/>
<dbReference type="InterPro" id="IPR001950">
    <property type="entry name" value="SUI1"/>
</dbReference>
<dbReference type="GeneID" id="19881855"/>
<dbReference type="VEuPathDB" id="MicrosporidiaDB:VICG_01144"/>
<protein>
    <recommendedName>
        <fullName evidence="1">SUI1 domain-containing protein</fullName>
    </recommendedName>
</protein>
<accession>L2GNA2</accession>